<accession>A0A438GYV7</accession>
<protein>
    <submittedName>
        <fullName evidence="2">Uncharacterized protein</fullName>
    </submittedName>
</protein>
<name>A0A438GYV7_VITVI</name>
<evidence type="ECO:0000313" key="2">
    <source>
        <dbReference type="EMBL" id="RVW77379.1"/>
    </source>
</evidence>
<sequence length="82" mass="9176">MENTYEIALNARDEVAVSWSLGLGRLFAKSSLKKENSTKAYVAFFSIISLIVNGCAFLQCCVIQRFYLDDFTRAVSSQQSPI</sequence>
<organism evidence="2 3">
    <name type="scientific">Vitis vinifera</name>
    <name type="common">Grape</name>
    <dbReference type="NCBI Taxonomy" id="29760"/>
    <lineage>
        <taxon>Eukaryota</taxon>
        <taxon>Viridiplantae</taxon>
        <taxon>Streptophyta</taxon>
        <taxon>Embryophyta</taxon>
        <taxon>Tracheophyta</taxon>
        <taxon>Spermatophyta</taxon>
        <taxon>Magnoliopsida</taxon>
        <taxon>eudicotyledons</taxon>
        <taxon>Gunneridae</taxon>
        <taxon>Pentapetalae</taxon>
        <taxon>rosids</taxon>
        <taxon>Vitales</taxon>
        <taxon>Vitaceae</taxon>
        <taxon>Viteae</taxon>
        <taxon>Vitis</taxon>
    </lineage>
</organism>
<keyword evidence="1" id="KW-0812">Transmembrane</keyword>
<gene>
    <name evidence="2" type="ORF">CK203_043667</name>
</gene>
<evidence type="ECO:0000313" key="3">
    <source>
        <dbReference type="Proteomes" id="UP000288805"/>
    </source>
</evidence>
<comment type="caution">
    <text evidence="2">The sequence shown here is derived from an EMBL/GenBank/DDBJ whole genome shotgun (WGS) entry which is preliminary data.</text>
</comment>
<evidence type="ECO:0000256" key="1">
    <source>
        <dbReference type="SAM" id="Phobius"/>
    </source>
</evidence>
<keyword evidence="1" id="KW-1133">Transmembrane helix</keyword>
<feature type="transmembrane region" description="Helical" evidence="1">
    <location>
        <begin position="40"/>
        <end position="63"/>
    </location>
</feature>
<proteinExistence type="predicted"/>
<dbReference type="Proteomes" id="UP000288805">
    <property type="component" value="Unassembled WGS sequence"/>
</dbReference>
<dbReference type="AlphaFoldDB" id="A0A438GYV7"/>
<reference evidence="2 3" key="1">
    <citation type="journal article" date="2018" name="PLoS Genet.">
        <title>Population sequencing reveals clonal diversity and ancestral inbreeding in the grapevine cultivar Chardonnay.</title>
        <authorList>
            <person name="Roach M.J."/>
            <person name="Johnson D.L."/>
            <person name="Bohlmann J."/>
            <person name="van Vuuren H.J."/>
            <person name="Jones S.J."/>
            <person name="Pretorius I.S."/>
            <person name="Schmidt S.A."/>
            <person name="Borneman A.R."/>
        </authorList>
    </citation>
    <scope>NUCLEOTIDE SEQUENCE [LARGE SCALE GENOMIC DNA]</scope>
    <source>
        <strain evidence="3">cv. Chardonnay</strain>
        <tissue evidence="2">Leaf</tissue>
    </source>
</reference>
<keyword evidence="1" id="KW-0472">Membrane</keyword>
<dbReference type="EMBL" id="QGNW01000314">
    <property type="protein sequence ID" value="RVW77379.1"/>
    <property type="molecule type" value="Genomic_DNA"/>
</dbReference>